<feature type="domain" description="MACPF" evidence="2">
    <location>
        <begin position="32"/>
        <end position="343"/>
    </location>
</feature>
<dbReference type="GO" id="GO:0042742">
    <property type="term" value="P:defense response to bacterium"/>
    <property type="evidence" value="ECO:0007669"/>
    <property type="project" value="TreeGrafter"/>
</dbReference>
<evidence type="ECO:0000313" key="3">
    <source>
        <dbReference type="EMBL" id="AFO96640.1"/>
    </source>
</evidence>
<dbReference type="AlphaFoldDB" id="V9KFL0"/>
<dbReference type="PANTHER" id="PTHR31463">
    <property type="entry name" value="MACROPHAGE-EXPRESSED GENE 1 PROTEIN"/>
    <property type="match status" value="1"/>
</dbReference>
<sequence length="645" mass="71639">MTLIIVAAGLFLLSCPEFGVQGSSLKTTSENGLYECKLIHSIPVLEVVPGGGWDNLRNIDMGRIMDISYHQCKTTEDGAYLIADEIFVIPQKHSGLDIHSEIIENWKYYKSTTASSINAEVSFFSFLNGKFSKNTQRVRIHEMNDKTFTARTQVRNFVYKVKSSVSFKLDSRFKQHLLAIGSHMENNRSSAARYESEMLIVNYGTHVLTQLNAGANLLQEDEVKQSFLSEATKSAVTTAIASSFFKTLKSQISSTVTEEFMKRYVANRAHSRIESNGGVPYYPGMTLQMWQNSIENRLIAIDRSGLPLHVLINQHTLPDLPSPTVARISQAVEKAINMYYMVNTHPGCVDMNSPNFDYQANLDDHSCESPNTNFTFGGVYQECVAVFGANAQSMCPTLEQKNPLTGGLSCPPQYTAVHLSSQFRDQGYYQNECHRKCHVFCKKKCHNVYHVRRVRFTAYWCAATASVPYTSGLLFGGLYTTKSENPLTRLQSCPPTFYPLSLFDNMKVCVSNDFELGFRSSVPFGGFISCESGNPLADTAASNPSLQSSVPTNPSGYSKNCPRGFSQHVADIIQSCQVLYCVKSGAFTGGELLPIRLPPFSTQPLLAVGLPSTENYTMQWMDETQVPTQGQGAGYTRTAGSERHE</sequence>
<proteinExistence type="evidence at transcript level"/>
<feature type="signal peptide" evidence="1">
    <location>
        <begin position="1"/>
        <end position="22"/>
    </location>
</feature>
<name>V9KFL0_CALMI</name>
<dbReference type="InterPro" id="IPR020864">
    <property type="entry name" value="MACPF"/>
</dbReference>
<evidence type="ECO:0000259" key="2">
    <source>
        <dbReference type="PROSITE" id="PS51412"/>
    </source>
</evidence>
<dbReference type="Pfam" id="PF01823">
    <property type="entry name" value="MACPF"/>
    <property type="match status" value="1"/>
</dbReference>
<dbReference type="GO" id="GO:0002250">
    <property type="term" value="P:adaptive immune response"/>
    <property type="evidence" value="ECO:0007669"/>
    <property type="project" value="UniProtKB-KW"/>
</dbReference>
<organism evidence="3">
    <name type="scientific">Callorhinchus milii</name>
    <name type="common">Ghost shark</name>
    <dbReference type="NCBI Taxonomy" id="7868"/>
    <lineage>
        <taxon>Eukaryota</taxon>
        <taxon>Metazoa</taxon>
        <taxon>Chordata</taxon>
        <taxon>Craniata</taxon>
        <taxon>Vertebrata</taxon>
        <taxon>Chondrichthyes</taxon>
        <taxon>Holocephali</taxon>
        <taxon>Chimaeriformes</taxon>
        <taxon>Callorhinchidae</taxon>
        <taxon>Callorhinchus</taxon>
    </lineage>
</organism>
<dbReference type="GO" id="GO:0045087">
    <property type="term" value="P:innate immune response"/>
    <property type="evidence" value="ECO:0007669"/>
    <property type="project" value="UniProtKB-KW"/>
</dbReference>
<feature type="chain" id="PRO_5004778171" evidence="1">
    <location>
        <begin position="23"/>
        <end position="645"/>
    </location>
</feature>
<dbReference type="EMBL" id="JW864123">
    <property type="protein sequence ID" value="AFO96640.1"/>
    <property type="molecule type" value="mRNA"/>
</dbReference>
<protein>
    <submittedName>
        <fullName evidence="3">Macrophage expressed 1</fullName>
    </submittedName>
</protein>
<dbReference type="PANTHER" id="PTHR31463:SF1">
    <property type="entry name" value="MACROPHAGE-EXPRESSED GENE 1 PROTEIN"/>
    <property type="match status" value="1"/>
</dbReference>
<dbReference type="InterPro" id="IPR039707">
    <property type="entry name" value="MPEG1"/>
</dbReference>
<dbReference type="GO" id="GO:0030670">
    <property type="term" value="C:phagocytic vesicle membrane"/>
    <property type="evidence" value="ECO:0007669"/>
    <property type="project" value="UniProtKB-SubCell"/>
</dbReference>
<reference evidence="3" key="1">
    <citation type="journal article" date="2014" name="Nature">
        <title>Elephant shark genome provides unique insights into gnathostome evolution.</title>
        <authorList>
            <consortium name="International Elephant Shark Genome Sequencing Consortium"/>
            <person name="Venkatesh B."/>
            <person name="Lee A.P."/>
            <person name="Ravi V."/>
            <person name="Maurya A.K."/>
            <person name="Lian M.M."/>
            <person name="Swann J.B."/>
            <person name="Ohta Y."/>
            <person name="Flajnik M.F."/>
            <person name="Sutoh Y."/>
            <person name="Kasahara M."/>
            <person name="Hoon S."/>
            <person name="Gangu V."/>
            <person name="Roy S.W."/>
            <person name="Irimia M."/>
            <person name="Korzh V."/>
            <person name="Kondrychyn I."/>
            <person name="Lim Z.W."/>
            <person name="Tay B.H."/>
            <person name="Tohari S."/>
            <person name="Kong K.W."/>
            <person name="Ho S."/>
            <person name="Lorente-Galdos B."/>
            <person name="Quilez J."/>
            <person name="Marques-Bonet T."/>
            <person name="Raney B.J."/>
            <person name="Ingham P.W."/>
            <person name="Tay A."/>
            <person name="Hillier L.W."/>
            <person name="Minx P."/>
            <person name="Boehm T."/>
            <person name="Wilson R.K."/>
            <person name="Brenner S."/>
            <person name="Warren W.C."/>
        </authorList>
    </citation>
    <scope>NUCLEOTIDE SEQUENCE</scope>
    <source>
        <tissue evidence="3">Intestine</tissue>
    </source>
</reference>
<dbReference type="SMART" id="SM00457">
    <property type="entry name" value="MACPF"/>
    <property type="match status" value="1"/>
</dbReference>
<dbReference type="CDD" id="cd22579">
    <property type="entry name" value="MPEG1_P2"/>
    <property type="match status" value="1"/>
</dbReference>
<keyword evidence="1" id="KW-0732">Signal</keyword>
<accession>V9KFL0</accession>
<evidence type="ECO:0000256" key="1">
    <source>
        <dbReference type="SAM" id="SignalP"/>
    </source>
</evidence>
<dbReference type="PROSITE" id="PS51412">
    <property type="entry name" value="MACPF_2"/>
    <property type="match status" value="1"/>
</dbReference>